<dbReference type="Pfam" id="PF00496">
    <property type="entry name" value="SBP_bac_5"/>
    <property type="match status" value="1"/>
</dbReference>
<proteinExistence type="inferred from homology"/>
<feature type="domain" description="Solute-binding protein family 5" evidence="6">
    <location>
        <begin position="49"/>
        <end position="413"/>
    </location>
</feature>
<evidence type="ECO:0000313" key="7">
    <source>
        <dbReference type="EMBL" id="EMS81322.1"/>
    </source>
</evidence>
<dbReference type="EMBL" id="APJX01000001">
    <property type="protein sequence ID" value="EMS81322.1"/>
    <property type="molecule type" value="Genomic_DNA"/>
</dbReference>
<comment type="caution">
    <text evidence="7">The sequence shown here is derived from an EMBL/GenBank/DDBJ whole genome shotgun (WGS) entry which is preliminary data.</text>
</comment>
<dbReference type="RefSeq" id="WP_006964031.1">
    <property type="nucleotide sequence ID" value="NZ_APJX01000001.1"/>
</dbReference>
<dbReference type="Gene3D" id="3.10.105.10">
    <property type="entry name" value="Dipeptide-binding Protein, Domain 3"/>
    <property type="match status" value="1"/>
</dbReference>
<comment type="similarity">
    <text evidence="2">Belongs to the bacterial solute-binding protein 5 family.</text>
</comment>
<evidence type="ECO:0000259" key="6">
    <source>
        <dbReference type="Pfam" id="PF00496"/>
    </source>
</evidence>
<dbReference type="GO" id="GO:0030288">
    <property type="term" value="C:outer membrane-bounded periplasmic space"/>
    <property type="evidence" value="ECO:0007669"/>
    <property type="project" value="UniProtKB-ARBA"/>
</dbReference>
<dbReference type="Proteomes" id="UP000014216">
    <property type="component" value="Unassembled WGS sequence"/>
</dbReference>
<dbReference type="InterPro" id="IPR039424">
    <property type="entry name" value="SBP_5"/>
</dbReference>
<evidence type="ECO:0000256" key="5">
    <source>
        <dbReference type="SAM" id="MobiDB-lite"/>
    </source>
</evidence>
<accession>S0G7P0</accession>
<keyword evidence="3" id="KW-0813">Transport</keyword>
<dbReference type="PIRSF" id="PIRSF002741">
    <property type="entry name" value="MppA"/>
    <property type="match status" value="1"/>
</dbReference>
<dbReference type="AlphaFoldDB" id="S0G7P0"/>
<evidence type="ECO:0000256" key="4">
    <source>
        <dbReference type="ARBA" id="ARBA00022729"/>
    </source>
</evidence>
<dbReference type="GO" id="GO:0015833">
    <property type="term" value="P:peptide transport"/>
    <property type="evidence" value="ECO:0007669"/>
    <property type="project" value="TreeGrafter"/>
</dbReference>
<dbReference type="InterPro" id="IPR000914">
    <property type="entry name" value="SBP_5_dom"/>
</dbReference>
<name>S0G7P0_9BACT</name>
<dbReference type="InterPro" id="IPR030678">
    <property type="entry name" value="Peptide/Ni-bd"/>
</dbReference>
<evidence type="ECO:0000256" key="2">
    <source>
        <dbReference type="ARBA" id="ARBA00005695"/>
    </source>
</evidence>
<organism evidence="7 8">
    <name type="scientific">Desulfotignum phosphitoxidans DSM 13687</name>
    <dbReference type="NCBI Taxonomy" id="1286635"/>
    <lineage>
        <taxon>Bacteria</taxon>
        <taxon>Pseudomonadati</taxon>
        <taxon>Thermodesulfobacteriota</taxon>
        <taxon>Desulfobacteria</taxon>
        <taxon>Desulfobacterales</taxon>
        <taxon>Desulfobacteraceae</taxon>
        <taxon>Desulfotignum</taxon>
    </lineage>
</organism>
<reference evidence="7 8" key="1">
    <citation type="journal article" date="2013" name="Genome Announc.">
        <title>Draft Genome Sequence of Desulfotignum phosphitoxidans DSM 13687 Strain FiPS-3.</title>
        <authorList>
            <person name="Poehlein A."/>
            <person name="Daniel R."/>
            <person name="Simeonova D.D."/>
        </authorList>
    </citation>
    <scope>NUCLEOTIDE SEQUENCE [LARGE SCALE GENOMIC DNA]</scope>
    <source>
        <strain evidence="7 8">DSM 13687</strain>
    </source>
</reference>
<protein>
    <submittedName>
        <fullName evidence="7">Glutathione-binding protein GsiB</fullName>
    </submittedName>
</protein>
<dbReference type="PANTHER" id="PTHR30290">
    <property type="entry name" value="PERIPLASMIC BINDING COMPONENT OF ABC TRANSPORTER"/>
    <property type="match status" value="1"/>
</dbReference>
<evidence type="ECO:0000313" key="8">
    <source>
        <dbReference type="Proteomes" id="UP000014216"/>
    </source>
</evidence>
<evidence type="ECO:0000256" key="1">
    <source>
        <dbReference type="ARBA" id="ARBA00004196"/>
    </source>
</evidence>
<dbReference type="GO" id="GO:1904680">
    <property type="term" value="F:peptide transmembrane transporter activity"/>
    <property type="evidence" value="ECO:0007669"/>
    <property type="project" value="TreeGrafter"/>
</dbReference>
<evidence type="ECO:0000256" key="3">
    <source>
        <dbReference type="ARBA" id="ARBA00022448"/>
    </source>
</evidence>
<dbReference type="GO" id="GO:0043190">
    <property type="term" value="C:ATP-binding cassette (ABC) transporter complex"/>
    <property type="evidence" value="ECO:0007669"/>
    <property type="project" value="InterPro"/>
</dbReference>
<keyword evidence="4" id="KW-0732">Signal</keyword>
<dbReference type="Gene3D" id="3.40.190.10">
    <property type="entry name" value="Periplasmic binding protein-like II"/>
    <property type="match status" value="1"/>
</dbReference>
<dbReference type="PANTHER" id="PTHR30290:SF10">
    <property type="entry name" value="PERIPLASMIC OLIGOPEPTIDE-BINDING PROTEIN-RELATED"/>
    <property type="match status" value="1"/>
</dbReference>
<comment type="subcellular location">
    <subcellularLocation>
        <location evidence="1">Cell envelope</location>
    </subcellularLocation>
</comment>
<feature type="region of interest" description="Disordered" evidence="5">
    <location>
        <begin position="1"/>
        <end position="22"/>
    </location>
</feature>
<keyword evidence="8" id="KW-1185">Reference proteome</keyword>
<dbReference type="SUPFAM" id="SSF53850">
    <property type="entry name" value="Periplasmic binding protein-like II"/>
    <property type="match status" value="1"/>
</dbReference>
<sequence>MAETDRITIAKPFGPSVKHPDPAQGSNGWYLTEAGVIETLFALNMDQQLMPVLAHSADQLSPLMWEITLKKNVLFHDMTPMDAQSVKSSFDRLLKPSSPVFNKQLTTLLNLASIEKNEAAQTLIFKTRTPDAGFLFKLTAPGTGISRPAGIYGHISGTGPFVLEQVDPGEGMAVSRFEAYWGKRPGLSGADLKIIKNPSTRMLAFESGQVDIAMNFPEIDALRNMNHPQHAIIQTHPTNRICFLLVRIKDGPLKDLRIRKAVNLAINRQALVDAVLFGVGGQPGASIFPAVLPWHHPDLIPQEYNPEKAVILLKEAGARDTDQDGIFELNGSPLILKIWTYEGRAALKPTLELIAAQLKAVGIGTRLKITRNASPINQSMDKGQVHLNLQMWNAAPQGEPDDFISKVLTSNGRSNHMGFVNPELDRLAAIGRATFDMDQRKQIYNRIQEIVHEDLPLIVLFHKSIVVARGSHVKGFRLHPAEKMLLTPDLYIKAEP</sequence>
<gene>
    <name evidence="7" type="primary">gsiB</name>
    <name evidence="7" type="ORF">Dpo_1c04630</name>
</gene>
<dbReference type="OrthoDB" id="9772924at2"/>